<dbReference type="OrthoDB" id="9790596at2"/>
<dbReference type="SUPFAM" id="SSF55909">
    <property type="entry name" value="Pentein"/>
    <property type="match status" value="1"/>
</dbReference>
<sequence>MFSKAIVRKVAESYVDGLSDDEELGPPDIHVARKQHEQYVEALQSCGLEVTVLEADEKYPDSLYVEDPAVVASNFAIITNPGAPSRTGEKHDMKKVLERFYNNIETIGTPGYLDGGDVIHGEDHYYVGLSERTNREGAEQFRAIVEKYGYTASFIPVNDFLHLKTGATYIGDNHMLVAGEFVDVSAFSSFNKIIVPEKEAYAANSLRVNDHILMPKGFPDTHRQLISLGFPIIEVEATEFQKKDGSLTCLSLRF</sequence>
<dbReference type="Proteomes" id="UP000319756">
    <property type="component" value="Chromosome"/>
</dbReference>
<dbReference type="GO" id="GO:0016403">
    <property type="term" value="F:dimethylargininase activity"/>
    <property type="evidence" value="ECO:0007669"/>
    <property type="project" value="TreeGrafter"/>
</dbReference>
<dbReference type="GO" id="GO:0016597">
    <property type="term" value="F:amino acid binding"/>
    <property type="evidence" value="ECO:0007669"/>
    <property type="project" value="TreeGrafter"/>
</dbReference>
<keyword evidence="2 4" id="KW-0378">Hydrolase</keyword>
<dbReference type="RefSeq" id="WP_142088896.1">
    <property type="nucleotide sequence ID" value="NZ_CP035485.1"/>
</dbReference>
<dbReference type="PANTHER" id="PTHR12737">
    <property type="entry name" value="DIMETHYLARGININE DIMETHYLAMINOHYDROLASE"/>
    <property type="match status" value="1"/>
</dbReference>
<dbReference type="InterPro" id="IPR033199">
    <property type="entry name" value="DDAH-like"/>
</dbReference>
<proteinExistence type="inferred from homology"/>
<comment type="similarity">
    <text evidence="1">Belongs to the DDAH family.</text>
</comment>
<evidence type="ECO:0000256" key="1">
    <source>
        <dbReference type="ARBA" id="ARBA00008532"/>
    </source>
</evidence>
<dbReference type="Pfam" id="PF19420">
    <property type="entry name" value="DDAH_eukar"/>
    <property type="match status" value="1"/>
</dbReference>
<name>A0A514LH07_9BACI</name>
<feature type="active site" description="Proton donor" evidence="3">
    <location>
        <position position="162"/>
    </location>
</feature>
<evidence type="ECO:0000313" key="4">
    <source>
        <dbReference type="EMBL" id="QDI91119.1"/>
    </source>
</evidence>
<protein>
    <submittedName>
        <fullName evidence="4">N(G),N(G)-dimethylarginine dimethylaminohydrolase</fullName>
    </submittedName>
</protein>
<evidence type="ECO:0000313" key="5">
    <source>
        <dbReference type="Proteomes" id="UP000319756"/>
    </source>
</evidence>
<feature type="active site" description="Nucleophile" evidence="3">
    <location>
        <position position="249"/>
    </location>
</feature>
<evidence type="ECO:0000256" key="3">
    <source>
        <dbReference type="PIRSR" id="PIRSR633199-1"/>
    </source>
</evidence>
<dbReference type="Gene3D" id="3.75.10.10">
    <property type="entry name" value="L-arginine/glycine Amidinotransferase, Chain A"/>
    <property type="match status" value="1"/>
</dbReference>
<dbReference type="PANTHER" id="PTHR12737:SF9">
    <property type="entry name" value="DIMETHYLARGININASE"/>
    <property type="match status" value="1"/>
</dbReference>
<organism evidence="4 5">
    <name type="scientific">Salicibibacter halophilus</name>
    <dbReference type="NCBI Taxonomy" id="2502791"/>
    <lineage>
        <taxon>Bacteria</taxon>
        <taxon>Bacillati</taxon>
        <taxon>Bacillota</taxon>
        <taxon>Bacilli</taxon>
        <taxon>Bacillales</taxon>
        <taxon>Bacillaceae</taxon>
        <taxon>Salicibibacter</taxon>
    </lineage>
</organism>
<gene>
    <name evidence="4" type="ORF">EPH95_07930</name>
</gene>
<dbReference type="GO" id="GO:0045429">
    <property type="term" value="P:positive regulation of nitric oxide biosynthetic process"/>
    <property type="evidence" value="ECO:0007669"/>
    <property type="project" value="TreeGrafter"/>
</dbReference>
<dbReference type="GO" id="GO:0006525">
    <property type="term" value="P:arginine metabolic process"/>
    <property type="evidence" value="ECO:0007669"/>
    <property type="project" value="TreeGrafter"/>
</dbReference>
<dbReference type="EMBL" id="CP035485">
    <property type="protein sequence ID" value="QDI91119.1"/>
    <property type="molecule type" value="Genomic_DNA"/>
</dbReference>
<dbReference type="KEGG" id="sale:EPH95_07930"/>
<accession>A0A514LH07</accession>
<reference evidence="5" key="1">
    <citation type="submission" date="2019-01" db="EMBL/GenBank/DDBJ databases">
        <title>Genomic analysis of Salicibibacter sp. NKC3-5.</title>
        <authorList>
            <person name="Oh Y.J."/>
        </authorList>
    </citation>
    <scope>NUCLEOTIDE SEQUENCE [LARGE SCALE GENOMIC DNA]</scope>
    <source>
        <strain evidence="5">NKC3-5</strain>
    </source>
</reference>
<keyword evidence="5" id="KW-1185">Reference proteome</keyword>
<dbReference type="AlphaFoldDB" id="A0A514LH07"/>
<evidence type="ECO:0000256" key="2">
    <source>
        <dbReference type="ARBA" id="ARBA00022801"/>
    </source>
</evidence>
<dbReference type="GO" id="GO:0000052">
    <property type="term" value="P:citrulline metabolic process"/>
    <property type="evidence" value="ECO:0007669"/>
    <property type="project" value="TreeGrafter"/>
</dbReference>